<evidence type="ECO:0000256" key="2">
    <source>
        <dbReference type="ARBA" id="ARBA00022448"/>
    </source>
</evidence>
<dbReference type="InterPro" id="IPR000515">
    <property type="entry name" value="MetI-like"/>
</dbReference>
<dbReference type="Proteomes" id="UP000295388">
    <property type="component" value="Unassembled WGS sequence"/>
</dbReference>
<dbReference type="GO" id="GO:0005886">
    <property type="term" value="C:plasma membrane"/>
    <property type="evidence" value="ECO:0007669"/>
    <property type="project" value="UniProtKB-SubCell"/>
</dbReference>
<keyword evidence="2 7" id="KW-0813">Transport</keyword>
<evidence type="ECO:0000313" key="10">
    <source>
        <dbReference type="Proteomes" id="UP000295388"/>
    </source>
</evidence>
<accession>A0A4R6KCF0</accession>
<evidence type="ECO:0000259" key="8">
    <source>
        <dbReference type="PROSITE" id="PS50928"/>
    </source>
</evidence>
<feature type="transmembrane region" description="Helical" evidence="7">
    <location>
        <begin position="189"/>
        <end position="211"/>
    </location>
</feature>
<dbReference type="PANTHER" id="PTHR43744:SF12">
    <property type="entry name" value="ABC TRANSPORTER PERMEASE PROTEIN MG189-RELATED"/>
    <property type="match status" value="1"/>
</dbReference>
<feature type="domain" description="ABC transmembrane type-1" evidence="8">
    <location>
        <begin position="79"/>
        <end position="268"/>
    </location>
</feature>
<feature type="transmembrane region" description="Helical" evidence="7">
    <location>
        <begin position="73"/>
        <end position="102"/>
    </location>
</feature>
<dbReference type="PROSITE" id="PS50928">
    <property type="entry name" value="ABC_TM1"/>
    <property type="match status" value="1"/>
</dbReference>
<dbReference type="RefSeq" id="WP_133801176.1">
    <property type="nucleotide sequence ID" value="NZ_SNWQ01000008.1"/>
</dbReference>
<evidence type="ECO:0000313" key="9">
    <source>
        <dbReference type="EMBL" id="TDO47718.1"/>
    </source>
</evidence>
<keyword evidence="5 7" id="KW-1133">Transmembrane helix</keyword>
<feature type="transmembrane region" description="Helical" evidence="7">
    <location>
        <begin position="114"/>
        <end position="136"/>
    </location>
</feature>
<evidence type="ECO:0000256" key="7">
    <source>
        <dbReference type="RuleBase" id="RU363032"/>
    </source>
</evidence>
<feature type="transmembrane region" description="Helical" evidence="7">
    <location>
        <begin position="148"/>
        <end position="168"/>
    </location>
</feature>
<dbReference type="Gene3D" id="1.10.3720.10">
    <property type="entry name" value="MetI-like"/>
    <property type="match status" value="1"/>
</dbReference>
<keyword evidence="4 7" id="KW-0812">Transmembrane</keyword>
<dbReference type="PANTHER" id="PTHR43744">
    <property type="entry name" value="ABC TRANSPORTER PERMEASE PROTEIN MG189-RELATED-RELATED"/>
    <property type="match status" value="1"/>
</dbReference>
<comment type="caution">
    <text evidence="9">The sequence shown here is derived from an EMBL/GenBank/DDBJ whole genome shotgun (WGS) entry which is preliminary data.</text>
</comment>
<evidence type="ECO:0000256" key="1">
    <source>
        <dbReference type="ARBA" id="ARBA00004651"/>
    </source>
</evidence>
<evidence type="ECO:0000256" key="6">
    <source>
        <dbReference type="ARBA" id="ARBA00023136"/>
    </source>
</evidence>
<feature type="transmembrane region" description="Helical" evidence="7">
    <location>
        <begin position="15"/>
        <end position="41"/>
    </location>
</feature>
<dbReference type="GO" id="GO:0055085">
    <property type="term" value="P:transmembrane transport"/>
    <property type="evidence" value="ECO:0007669"/>
    <property type="project" value="InterPro"/>
</dbReference>
<dbReference type="AlphaFoldDB" id="A0A4R6KCF0"/>
<dbReference type="InterPro" id="IPR035906">
    <property type="entry name" value="MetI-like_sf"/>
</dbReference>
<comment type="similarity">
    <text evidence="7">Belongs to the binding-protein-dependent transport system permease family.</text>
</comment>
<evidence type="ECO:0000256" key="3">
    <source>
        <dbReference type="ARBA" id="ARBA00022475"/>
    </source>
</evidence>
<dbReference type="SUPFAM" id="SSF161098">
    <property type="entry name" value="MetI-like"/>
    <property type="match status" value="1"/>
</dbReference>
<dbReference type="OrthoDB" id="3568785at2"/>
<proteinExistence type="inferred from homology"/>
<comment type="subcellular location">
    <subcellularLocation>
        <location evidence="1 7">Cell membrane</location>
        <topology evidence="1 7">Multi-pass membrane protein</topology>
    </subcellularLocation>
</comment>
<feature type="transmembrane region" description="Helical" evidence="7">
    <location>
        <begin position="247"/>
        <end position="268"/>
    </location>
</feature>
<keyword evidence="6 7" id="KW-0472">Membrane</keyword>
<organism evidence="9 10">
    <name type="scientific">Kribbella caucasensis</name>
    <dbReference type="NCBI Taxonomy" id="2512215"/>
    <lineage>
        <taxon>Bacteria</taxon>
        <taxon>Bacillati</taxon>
        <taxon>Actinomycetota</taxon>
        <taxon>Actinomycetes</taxon>
        <taxon>Propionibacteriales</taxon>
        <taxon>Kribbellaceae</taxon>
        <taxon>Kribbella</taxon>
    </lineage>
</organism>
<evidence type="ECO:0000256" key="5">
    <source>
        <dbReference type="ARBA" id="ARBA00022989"/>
    </source>
</evidence>
<dbReference type="EMBL" id="SNWQ01000008">
    <property type="protein sequence ID" value="TDO47718.1"/>
    <property type="molecule type" value="Genomic_DNA"/>
</dbReference>
<sequence length="283" mass="31476">MSTAELVNHKPGRSYLLSAVAIVSSVVVFVIPFAFIVLTAMKDRQQAADLDFTWPHQFQFVQNFVEVVKARDYMLVIAFINSTILTVASVAGMVVLAAMAGFVLQRRRSKWNGFINFLVLSGLIIPPAVVPTIWVLQKLGLFKTMPGLILIEIAFGLSFCILLFRAFVATIPRELDEAAIIDGAGPLRLFFRVIFPLLRSVIITVVVVQSVNVFNDFVNPLYFLPGDQNATVQLTLYNFSGQFSTQYNLLFMDILLITIPPLIMFLFFNRQIVAGMTSGAIKG</sequence>
<gene>
    <name evidence="9" type="ORF">EV643_10824</name>
</gene>
<evidence type="ECO:0000256" key="4">
    <source>
        <dbReference type="ARBA" id="ARBA00022692"/>
    </source>
</evidence>
<keyword evidence="10" id="KW-1185">Reference proteome</keyword>
<keyword evidence="3" id="KW-1003">Cell membrane</keyword>
<dbReference type="CDD" id="cd06261">
    <property type="entry name" value="TM_PBP2"/>
    <property type="match status" value="1"/>
</dbReference>
<name>A0A4R6KCF0_9ACTN</name>
<protein>
    <submittedName>
        <fullName evidence="9">Raffinose/stachyose/melibiose transport system permease protein</fullName>
    </submittedName>
</protein>
<reference evidence="9 10" key="1">
    <citation type="submission" date="2019-03" db="EMBL/GenBank/DDBJ databases">
        <title>Genomic Encyclopedia of Type Strains, Phase III (KMG-III): the genomes of soil and plant-associated and newly described type strains.</title>
        <authorList>
            <person name="Whitman W."/>
        </authorList>
    </citation>
    <scope>NUCLEOTIDE SEQUENCE [LARGE SCALE GENOMIC DNA]</scope>
    <source>
        <strain evidence="9 10">VKM Ac-2527</strain>
    </source>
</reference>
<dbReference type="Pfam" id="PF00528">
    <property type="entry name" value="BPD_transp_1"/>
    <property type="match status" value="1"/>
</dbReference>